<feature type="compositionally biased region" description="Polar residues" evidence="2">
    <location>
        <begin position="1"/>
        <end position="10"/>
    </location>
</feature>
<organism evidence="4 5">
    <name type="scientific">Tilletia horrida</name>
    <dbReference type="NCBI Taxonomy" id="155126"/>
    <lineage>
        <taxon>Eukaryota</taxon>
        <taxon>Fungi</taxon>
        <taxon>Dikarya</taxon>
        <taxon>Basidiomycota</taxon>
        <taxon>Ustilaginomycotina</taxon>
        <taxon>Exobasidiomycetes</taxon>
        <taxon>Tilletiales</taxon>
        <taxon>Tilletiaceae</taxon>
        <taxon>Tilletia</taxon>
    </lineage>
</organism>
<accession>A0AAN6G492</accession>
<dbReference type="InterPro" id="IPR039298">
    <property type="entry name" value="ACOT13"/>
</dbReference>
<feature type="compositionally biased region" description="Low complexity" evidence="2">
    <location>
        <begin position="12"/>
        <end position="23"/>
    </location>
</feature>
<evidence type="ECO:0000313" key="4">
    <source>
        <dbReference type="EMBL" id="KAK0520287.1"/>
    </source>
</evidence>
<evidence type="ECO:0000256" key="1">
    <source>
        <dbReference type="ARBA" id="ARBA00008324"/>
    </source>
</evidence>
<reference evidence="4" key="1">
    <citation type="journal article" date="2023" name="PhytoFront">
        <title>Draft Genome Resources of Seven Strains of Tilletia horrida, Causal Agent of Kernel Smut of Rice.</title>
        <authorList>
            <person name="Khanal S."/>
            <person name="Antony Babu S."/>
            <person name="Zhou X.G."/>
        </authorList>
    </citation>
    <scope>NUCLEOTIDE SEQUENCE</scope>
    <source>
        <strain evidence="4">TX3</strain>
    </source>
</reference>
<dbReference type="InterPro" id="IPR029069">
    <property type="entry name" value="HotDog_dom_sf"/>
</dbReference>
<name>A0AAN6G492_9BASI</name>
<dbReference type="GO" id="GO:0047617">
    <property type="term" value="F:fatty acyl-CoA hydrolase activity"/>
    <property type="evidence" value="ECO:0007669"/>
    <property type="project" value="InterPro"/>
</dbReference>
<comment type="similarity">
    <text evidence="1">Belongs to the thioesterase PaaI family.</text>
</comment>
<dbReference type="SUPFAM" id="SSF54637">
    <property type="entry name" value="Thioesterase/thiol ester dehydrase-isomerase"/>
    <property type="match status" value="1"/>
</dbReference>
<dbReference type="EMBL" id="JAPDMQ010000818">
    <property type="protein sequence ID" value="KAK0520287.1"/>
    <property type="molecule type" value="Genomic_DNA"/>
</dbReference>
<evidence type="ECO:0000256" key="2">
    <source>
        <dbReference type="SAM" id="MobiDB-lite"/>
    </source>
</evidence>
<dbReference type="PANTHER" id="PTHR21660:SF11">
    <property type="entry name" value="FAMILY PROTEIN, PUTATIVE (AFU_ORTHOLOGUE AFUA_4G04355)-RELATED"/>
    <property type="match status" value="1"/>
</dbReference>
<dbReference type="PANTHER" id="PTHR21660">
    <property type="entry name" value="THIOESTERASE SUPERFAMILY MEMBER-RELATED"/>
    <property type="match status" value="1"/>
</dbReference>
<dbReference type="Pfam" id="PF03061">
    <property type="entry name" value="4HBT"/>
    <property type="match status" value="1"/>
</dbReference>
<keyword evidence="5" id="KW-1185">Reference proteome</keyword>
<dbReference type="InterPro" id="IPR006683">
    <property type="entry name" value="Thioestr_dom"/>
</dbReference>
<feature type="domain" description="Thioesterase" evidence="3">
    <location>
        <begin position="92"/>
        <end position="177"/>
    </location>
</feature>
<comment type="caution">
    <text evidence="4">The sequence shown here is derived from an EMBL/GenBank/DDBJ whole genome shotgun (WGS) entry which is preliminary data.</text>
</comment>
<sequence>MAAMTSQPLPIQSEQGEQQQQQQQEEEDTLHADIEQVHSQLLARSPIYHFLLQDIRILSVRPAPAPPQVNNIQAAILAHLVLAPQHLNSHASLHGAVAATIVDWAGGIVIASLPRSSSSSSSSALTTPRGVSVDIHLRYLSPAARLGDTLLIRAFSRRIGRSLGFVTVELSVQKQRQKQGAAAEEEEEICVVEASHTKYIVASSS</sequence>
<evidence type="ECO:0000313" key="5">
    <source>
        <dbReference type="Proteomes" id="UP001176521"/>
    </source>
</evidence>
<protein>
    <recommendedName>
        <fullName evidence="3">Thioesterase domain-containing protein</fullName>
    </recommendedName>
</protein>
<feature type="region of interest" description="Disordered" evidence="2">
    <location>
        <begin position="1"/>
        <end position="29"/>
    </location>
</feature>
<gene>
    <name evidence="4" type="ORF">OC842_007152</name>
</gene>
<dbReference type="Proteomes" id="UP001176521">
    <property type="component" value="Unassembled WGS sequence"/>
</dbReference>
<dbReference type="Gene3D" id="3.10.129.10">
    <property type="entry name" value="Hotdog Thioesterase"/>
    <property type="match status" value="1"/>
</dbReference>
<evidence type="ECO:0000259" key="3">
    <source>
        <dbReference type="Pfam" id="PF03061"/>
    </source>
</evidence>
<proteinExistence type="inferred from homology"/>
<dbReference type="AlphaFoldDB" id="A0AAN6G492"/>
<dbReference type="CDD" id="cd03443">
    <property type="entry name" value="PaaI_thioesterase"/>
    <property type="match status" value="1"/>
</dbReference>